<evidence type="ECO:0000313" key="4">
    <source>
        <dbReference type="Proteomes" id="UP000186795"/>
    </source>
</evidence>
<dbReference type="Gene3D" id="3.30.530.20">
    <property type="match status" value="1"/>
</dbReference>
<proteinExistence type="inferred from homology"/>
<evidence type="ECO:0000259" key="2">
    <source>
        <dbReference type="Pfam" id="PF08327"/>
    </source>
</evidence>
<dbReference type="RefSeq" id="WP_159439730.1">
    <property type="nucleotide sequence ID" value="NZ_CP048103.1"/>
</dbReference>
<dbReference type="Pfam" id="PF08327">
    <property type="entry name" value="AHSA1"/>
    <property type="match status" value="1"/>
</dbReference>
<name>A0A1N7P7R5_9BACL</name>
<dbReference type="OrthoDB" id="9803476at2"/>
<dbReference type="Proteomes" id="UP000186795">
    <property type="component" value="Unassembled WGS sequence"/>
</dbReference>
<accession>A0A1N7P7R5</accession>
<dbReference type="EMBL" id="FTOD01000011">
    <property type="protein sequence ID" value="SIT06479.1"/>
    <property type="molecule type" value="Genomic_DNA"/>
</dbReference>
<dbReference type="InterPro" id="IPR023393">
    <property type="entry name" value="START-like_dom_sf"/>
</dbReference>
<protein>
    <submittedName>
        <fullName evidence="3">Uncharacterized conserved protein YndB, AHSA1/START domain</fullName>
    </submittedName>
</protein>
<dbReference type="InterPro" id="IPR013538">
    <property type="entry name" value="ASHA1/2-like_C"/>
</dbReference>
<reference evidence="4" key="1">
    <citation type="submission" date="2017-01" db="EMBL/GenBank/DDBJ databases">
        <authorList>
            <person name="Varghese N."/>
            <person name="Submissions S."/>
        </authorList>
    </citation>
    <scope>NUCLEOTIDE SEQUENCE [LARGE SCALE GENOMIC DNA]</scope>
    <source>
        <strain evidence="4">DSM 45196</strain>
    </source>
</reference>
<dbReference type="CDD" id="cd08899">
    <property type="entry name" value="SRPBCC_CalC_Aha1-like_6"/>
    <property type="match status" value="1"/>
</dbReference>
<evidence type="ECO:0000256" key="1">
    <source>
        <dbReference type="ARBA" id="ARBA00006817"/>
    </source>
</evidence>
<comment type="similarity">
    <text evidence="1">Belongs to the AHA1 family.</text>
</comment>
<gene>
    <name evidence="3" type="ORF">SAMN05421790_111117</name>
</gene>
<evidence type="ECO:0000313" key="3">
    <source>
        <dbReference type="EMBL" id="SIT06479.1"/>
    </source>
</evidence>
<keyword evidence="4" id="KW-1185">Reference proteome</keyword>
<sequence length="159" mass="18143">MTHALATVEKMDEGYVARFERHLNHPVEEVWSTLTRPEKLANWFADAVVDLKVGGTVELTFKPMGNTVSCTITEMEPRSVLAYTWGNDQLRWELVSEPGGCLLVLKEFFSVLDDHRPKDLAGWHTILDLLPAVLEGEHVEFPMSSWQQVYDRYTALLNP</sequence>
<dbReference type="AlphaFoldDB" id="A0A1N7P7R5"/>
<organism evidence="3 4">
    <name type="scientific">Kroppenstedtia eburnea</name>
    <dbReference type="NCBI Taxonomy" id="714067"/>
    <lineage>
        <taxon>Bacteria</taxon>
        <taxon>Bacillati</taxon>
        <taxon>Bacillota</taxon>
        <taxon>Bacilli</taxon>
        <taxon>Bacillales</taxon>
        <taxon>Thermoactinomycetaceae</taxon>
        <taxon>Kroppenstedtia</taxon>
    </lineage>
</organism>
<dbReference type="SUPFAM" id="SSF55961">
    <property type="entry name" value="Bet v1-like"/>
    <property type="match status" value="1"/>
</dbReference>
<feature type="domain" description="Activator of Hsp90 ATPase homologue 1/2-like C-terminal" evidence="2">
    <location>
        <begin position="24"/>
        <end position="135"/>
    </location>
</feature>